<feature type="transmembrane region" description="Helical" evidence="2">
    <location>
        <begin position="12"/>
        <end position="30"/>
    </location>
</feature>
<evidence type="ECO:0000256" key="2">
    <source>
        <dbReference type="SAM" id="Phobius"/>
    </source>
</evidence>
<dbReference type="Proteomes" id="UP000448943">
    <property type="component" value="Unassembled WGS sequence"/>
</dbReference>
<dbReference type="RefSeq" id="WP_160643585.1">
    <property type="nucleotide sequence ID" value="NZ_SIJB01000004.1"/>
</dbReference>
<dbReference type="AlphaFoldDB" id="A0A6N9PY44"/>
<evidence type="ECO:0008006" key="5">
    <source>
        <dbReference type="Google" id="ProtNLM"/>
    </source>
</evidence>
<proteinExistence type="predicted"/>
<feature type="region of interest" description="Disordered" evidence="1">
    <location>
        <begin position="31"/>
        <end position="60"/>
    </location>
</feature>
<evidence type="ECO:0000256" key="1">
    <source>
        <dbReference type="SAM" id="MobiDB-lite"/>
    </source>
</evidence>
<keyword evidence="2" id="KW-1133">Transmembrane helix</keyword>
<keyword evidence="2" id="KW-0812">Transmembrane</keyword>
<feature type="compositionally biased region" description="Low complexity" evidence="1">
    <location>
        <begin position="37"/>
        <end position="52"/>
    </location>
</feature>
<comment type="caution">
    <text evidence="3">The sequence shown here is derived from an EMBL/GenBank/DDBJ whole genome shotgun (WGS) entry which is preliminary data.</text>
</comment>
<evidence type="ECO:0000313" key="3">
    <source>
        <dbReference type="EMBL" id="NBI27535.1"/>
    </source>
</evidence>
<protein>
    <recommendedName>
        <fullName evidence="5">YtxH-like protein</fullName>
    </recommendedName>
</protein>
<organism evidence="3 4">
    <name type="scientific">Chengkuizengella marina</name>
    <dbReference type="NCBI Taxonomy" id="2507566"/>
    <lineage>
        <taxon>Bacteria</taxon>
        <taxon>Bacillati</taxon>
        <taxon>Bacillota</taxon>
        <taxon>Bacilli</taxon>
        <taxon>Bacillales</taxon>
        <taxon>Paenibacillaceae</taxon>
        <taxon>Chengkuizengella</taxon>
    </lineage>
</organism>
<keyword evidence="4" id="KW-1185">Reference proteome</keyword>
<accession>A0A6N9PY44</accession>
<evidence type="ECO:0000313" key="4">
    <source>
        <dbReference type="Proteomes" id="UP000448943"/>
    </source>
</evidence>
<dbReference type="EMBL" id="SIJB01000004">
    <property type="protein sequence ID" value="NBI27535.1"/>
    <property type="molecule type" value="Genomic_DNA"/>
</dbReference>
<feature type="compositionally biased region" description="Basic and acidic residues" evidence="1">
    <location>
        <begin position="94"/>
        <end position="117"/>
    </location>
</feature>
<reference evidence="3 4" key="1">
    <citation type="submission" date="2019-01" db="EMBL/GenBank/DDBJ databases">
        <title>Chengkuizengella sp. nov., isolated from deep-sea sediment of East Pacific Ocean.</title>
        <authorList>
            <person name="Yang J."/>
            <person name="Lai Q."/>
            <person name="Shao Z."/>
        </authorList>
    </citation>
    <scope>NUCLEOTIDE SEQUENCE [LARGE SCALE GENOMIC DNA]</scope>
    <source>
        <strain evidence="3 4">YPA3-1-1</strain>
    </source>
</reference>
<feature type="region of interest" description="Disordered" evidence="1">
    <location>
        <begin position="81"/>
        <end position="117"/>
    </location>
</feature>
<sequence length="117" mass="12436">MSDKNINSKDFLLGIVIGGVLGAVGFKFLGGADKETNNNNNHSSNTTSSSESPSDGVANNVTVKARAVSSNFNDVSSVFPVSDQSQLNTNTTDFMEKIEVSDDSQTKDSDKNNVKKD</sequence>
<gene>
    <name evidence="3" type="ORF">ERL59_00950</name>
</gene>
<feature type="compositionally biased region" description="Polar residues" evidence="1">
    <location>
        <begin position="84"/>
        <end position="93"/>
    </location>
</feature>
<name>A0A6N9PY44_9BACL</name>
<keyword evidence="2" id="KW-0472">Membrane</keyword>